<feature type="transmembrane region" description="Helical" evidence="2">
    <location>
        <begin position="163"/>
        <end position="184"/>
    </location>
</feature>
<reference evidence="4 5" key="1">
    <citation type="submission" date="2018-06" db="EMBL/GenBank/DDBJ databases">
        <title>Genomic Encyclopedia of Type Strains, Phase IV (KMG-IV): sequencing the most valuable type-strain genomes for metagenomic binning, comparative biology and taxonomic classification.</title>
        <authorList>
            <person name="Goeker M."/>
        </authorList>
    </citation>
    <scope>NUCLEOTIDE SEQUENCE [LARGE SCALE GENOMIC DNA]</scope>
    <source>
        <strain evidence="4 5">DSM 25532</strain>
    </source>
</reference>
<accession>A0A366H2Z7</accession>
<evidence type="ECO:0000313" key="4">
    <source>
        <dbReference type="EMBL" id="RBP36317.1"/>
    </source>
</evidence>
<comment type="caution">
    <text evidence="4">The sequence shown here is derived from an EMBL/GenBank/DDBJ whole genome shotgun (WGS) entry which is preliminary data.</text>
</comment>
<evidence type="ECO:0000313" key="5">
    <source>
        <dbReference type="Proteomes" id="UP000253426"/>
    </source>
</evidence>
<dbReference type="RefSeq" id="WP_113961915.1">
    <property type="nucleotide sequence ID" value="NZ_QNRR01000017.1"/>
</dbReference>
<sequence>MHILDQLGVALGLATLAGVNLYLTVFLTGLAVRFDWLHLAQQHQALEVLGHPVVLIVAGLLFAMEFLADKIPWVDSMWDSVHTFIRPVGGVLLSLQAVGDMPVYVQVAAALVAGGAALTTHTAKAGTRLAVNHSPEPVSNITLSVAEDAGVAGGVALTLMHPAVALAVFTVILVALWLLLPRLWRSSKTTMWLMWQKVKLPARALTGEDAVELRQVMNNPLRDLLRIHGSVEEGKVQVAVRCLTARCKGVKGLMTNLDGVLVLSSNPDAAWFAATKGLRDRLFPLPLTDASVRVESRFLSENLVIEGSAMRGVFRFHRGQRELVEAVLARLNEMLTRHKVEPVASEAVIDVVAATKEPVEMEEQKDVEKEDARPKEEQERRGGVIEIPAT</sequence>
<feature type="domain" description="DUF4126" evidence="3">
    <location>
        <begin position="8"/>
        <end position="181"/>
    </location>
</feature>
<protein>
    <submittedName>
        <fullName evidence="4">Uncharacterized protein DUF4126</fullName>
    </submittedName>
</protein>
<evidence type="ECO:0000259" key="3">
    <source>
        <dbReference type="Pfam" id="PF13548"/>
    </source>
</evidence>
<dbReference type="Pfam" id="PF13548">
    <property type="entry name" value="DUF4126"/>
    <property type="match status" value="1"/>
</dbReference>
<organism evidence="4 5">
    <name type="scientific">Roseimicrobium gellanilyticum</name>
    <dbReference type="NCBI Taxonomy" id="748857"/>
    <lineage>
        <taxon>Bacteria</taxon>
        <taxon>Pseudomonadati</taxon>
        <taxon>Verrucomicrobiota</taxon>
        <taxon>Verrucomicrobiia</taxon>
        <taxon>Verrucomicrobiales</taxon>
        <taxon>Verrucomicrobiaceae</taxon>
        <taxon>Roseimicrobium</taxon>
    </lineage>
</organism>
<evidence type="ECO:0000256" key="1">
    <source>
        <dbReference type="SAM" id="MobiDB-lite"/>
    </source>
</evidence>
<keyword evidence="2" id="KW-0472">Membrane</keyword>
<proteinExistence type="predicted"/>
<dbReference type="EMBL" id="QNRR01000017">
    <property type="protein sequence ID" value="RBP36317.1"/>
    <property type="molecule type" value="Genomic_DNA"/>
</dbReference>
<keyword evidence="2" id="KW-0812">Transmembrane</keyword>
<feature type="transmembrane region" description="Helical" evidence="2">
    <location>
        <begin position="12"/>
        <end position="36"/>
    </location>
</feature>
<name>A0A366H2Z7_9BACT</name>
<dbReference type="AlphaFoldDB" id="A0A366H2Z7"/>
<dbReference type="Proteomes" id="UP000253426">
    <property type="component" value="Unassembled WGS sequence"/>
</dbReference>
<dbReference type="InterPro" id="IPR025196">
    <property type="entry name" value="DUF4126"/>
</dbReference>
<keyword evidence="5" id="KW-1185">Reference proteome</keyword>
<keyword evidence="2" id="KW-1133">Transmembrane helix</keyword>
<dbReference type="OrthoDB" id="181455at2"/>
<evidence type="ECO:0000256" key="2">
    <source>
        <dbReference type="SAM" id="Phobius"/>
    </source>
</evidence>
<gene>
    <name evidence="4" type="ORF">DES53_1176</name>
</gene>
<feature type="compositionally biased region" description="Basic and acidic residues" evidence="1">
    <location>
        <begin position="359"/>
        <end position="383"/>
    </location>
</feature>
<feature type="transmembrane region" description="Helical" evidence="2">
    <location>
        <begin position="48"/>
        <end position="68"/>
    </location>
</feature>
<feature type="region of interest" description="Disordered" evidence="1">
    <location>
        <begin position="359"/>
        <end position="390"/>
    </location>
</feature>